<name>S0KY28_9ENTE</name>
<evidence type="ECO:0000313" key="10">
    <source>
        <dbReference type="Proteomes" id="UP000014113"/>
    </source>
</evidence>
<comment type="subunit">
    <text evidence="2 7">Homodimer.</text>
</comment>
<dbReference type="InterPro" id="IPR005861">
    <property type="entry name" value="HisP_aminotrans"/>
</dbReference>
<dbReference type="SUPFAM" id="SSF53383">
    <property type="entry name" value="PLP-dependent transferases"/>
    <property type="match status" value="1"/>
</dbReference>
<dbReference type="GO" id="GO:0004400">
    <property type="term" value="F:histidinol-phosphate transaminase activity"/>
    <property type="evidence" value="ECO:0007669"/>
    <property type="project" value="UniProtKB-UniRule"/>
</dbReference>
<accession>S0KY28</accession>
<dbReference type="UniPathway" id="UPA00031">
    <property type="reaction ID" value="UER00012"/>
</dbReference>
<dbReference type="EC" id="2.6.1.9" evidence="7"/>
<organism evidence="9 10">
    <name type="scientific">Enterococcus columbae DSM 7374 = ATCC 51263</name>
    <dbReference type="NCBI Taxonomy" id="1121865"/>
    <lineage>
        <taxon>Bacteria</taxon>
        <taxon>Bacillati</taxon>
        <taxon>Bacillota</taxon>
        <taxon>Bacilli</taxon>
        <taxon>Lactobacillales</taxon>
        <taxon>Enterococcaceae</taxon>
        <taxon>Enterococcus</taxon>
    </lineage>
</organism>
<dbReference type="AlphaFoldDB" id="S0KY28"/>
<dbReference type="PATRIC" id="fig|1121865.3.peg.222"/>
<gene>
    <name evidence="7" type="primary">hisC</name>
    <name evidence="9" type="ORF">I568_00828</name>
</gene>
<dbReference type="eggNOG" id="COG0079">
    <property type="taxonomic scope" value="Bacteria"/>
</dbReference>
<reference evidence="9 10" key="1">
    <citation type="submission" date="2013-03" db="EMBL/GenBank/DDBJ databases">
        <title>The Genome Sequence of Enterococcus columbae ATCC_51263 (PacBio/Illumina hybrid assembly).</title>
        <authorList>
            <consortium name="The Broad Institute Genomics Platform"/>
            <consortium name="The Broad Institute Genome Sequencing Center for Infectious Disease"/>
            <person name="Earl A."/>
            <person name="Russ C."/>
            <person name="Gilmore M."/>
            <person name="Surin D."/>
            <person name="Walker B."/>
            <person name="Young S."/>
            <person name="Zeng Q."/>
            <person name="Gargeya S."/>
            <person name="Fitzgerald M."/>
            <person name="Haas B."/>
            <person name="Abouelleil A."/>
            <person name="Allen A.W."/>
            <person name="Alvarado L."/>
            <person name="Arachchi H.M."/>
            <person name="Berlin A.M."/>
            <person name="Chapman S.B."/>
            <person name="Gainer-Dewar J."/>
            <person name="Goldberg J."/>
            <person name="Griggs A."/>
            <person name="Gujja S."/>
            <person name="Hansen M."/>
            <person name="Howarth C."/>
            <person name="Imamovic A."/>
            <person name="Ireland A."/>
            <person name="Larimer J."/>
            <person name="McCowan C."/>
            <person name="Murphy C."/>
            <person name="Pearson M."/>
            <person name="Poon T.W."/>
            <person name="Priest M."/>
            <person name="Roberts A."/>
            <person name="Saif S."/>
            <person name="Shea T."/>
            <person name="Sisk P."/>
            <person name="Sykes S."/>
            <person name="Wortman J."/>
            <person name="Nusbaum C."/>
            <person name="Birren B."/>
        </authorList>
    </citation>
    <scope>NUCLEOTIDE SEQUENCE [LARGE SCALE GENOMIC DNA]</scope>
    <source>
        <strain evidence="9 10">ATCC 51263</strain>
    </source>
</reference>
<dbReference type="InterPro" id="IPR004839">
    <property type="entry name" value="Aminotransferase_I/II_large"/>
</dbReference>
<dbReference type="InterPro" id="IPR015422">
    <property type="entry name" value="PyrdxlP-dep_Trfase_small"/>
</dbReference>
<dbReference type="PANTHER" id="PTHR43643:SF3">
    <property type="entry name" value="HISTIDINOL-PHOSPHATE AMINOTRANSFERASE"/>
    <property type="match status" value="1"/>
</dbReference>
<evidence type="ECO:0000256" key="3">
    <source>
        <dbReference type="ARBA" id="ARBA00022576"/>
    </source>
</evidence>
<evidence type="ECO:0000256" key="6">
    <source>
        <dbReference type="ARBA" id="ARBA00023102"/>
    </source>
</evidence>
<keyword evidence="4 7" id="KW-0808">Transferase</keyword>
<sequence length="354" mass="40355">MSFFNQKYHSLIPYTPGEQVNEQQILKLNTNENPYDPPQAVLEAAKQAAMTLSRYSDPTCRMVRQPLAKQLGVKEEQIFIGNGSDDVLALLFQGFTEHGVAFPDISYGFYDVYRHFYQVPAKIVPLNAAFQIDLADYEGSSETVVIANPNAPTGLVISKERIIQFLSQNPHRLLIVDEAYADFGKESVVQEVAHYPNLIVVGTFSKARQLAGARLGYAIANEQIIQDMNRLKFSINPYSVNTMSLYCGAASLNSQDYVDECIEKIITTREYVCSALQQLSFEVLPSQANFIFATHPKITGQHLYQRLKQDNIYIRWFDQERIRNFIRISIGTQEEMVYFIEKIKEILQEENIHA</sequence>
<evidence type="ECO:0000256" key="4">
    <source>
        <dbReference type="ARBA" id="ARBA00022679"/>
    </source>
</evidence>
<comment type="cofactor">
    <cofactor evidence="1 7">
        <name>pyridoxal 5'-phosphate</name>
        <dbReference type="ChEBI" id="CHEBI:597326"/>
    </cofactor>
</comment>
<keyword evidence="3 7" id="KW-0032">Aminotransferase</keyword>
<comment type="similarity">
    <text evidence="7">Belongs to the class-II pyridoxal-phosphate-dependent aminotransferase family. Histidinol-phosphate aminotransferase subfamily.</text>
</comment>
<comment type="caution">
    <text evidence="9">The sequence shown here is derived from an EMBL/GenBank/DDBJ whole genome shotgun (WGS) entry which is preliminary data.</text>
</comment>
<dbReference type="GO" id="GO:0030170">
    <property type="term" value="F:pyridoxal phosphate binding"/>
    <property type="evidence" value="ECO:0007669"/>
    <property type="project" value="InterPro"/>
</dbReference>
<dbReference type="Proteomes" id="UP000014113">
    <property type="component" value="Unassembled WGS sequence"/>
</dbReference>
<evidence type="ECO:0000313" key="9">
    <source>
        <dbReference type="EMBL" id="EOW84334.1"/>
    </source>
</evidence>
<proteinExistence type="inferred from homology"/>
<evidence type="ECO:0000256" key="7">
    <source>
        <dbReference type="HAMAP-Rule" id="MF_01023"/>
    </source>
</evidence>
<dbReference type="InterPro" id="IPR050106">
    <property type="entry name" value="HistidinolP_aminotransfase"/>
</dbReference>
<dbReference type="HAMAP" id="MF_01023">
    <property type="entry name" value="HisC_aminotrans_2"/>
    <property type="match status" value="1"/>
</dbReference>
<dbReference type="RefSeq" id="WP_016182396.1">
    <property type="nucleotide sequence ID" value="NZ_JXKI01000002.1"/>
</dbReference>
<feature type="modified residue" description="N6-(pyridoxal phosphate)lysine" evidence="7">
    <location>
        <position position="206"/>
    </location>
</feature>
<dbReference type="InterPro" id="IPR015421">
    <property type="entry name" value="PyrdxlP-dep_Trfase_major"/>
</dbReference>
<keyword evidence="6 7" id="KW-0368">Histidine biosynthesis</keyword>
<comment type="pathway">
    <text evidence="7">Amino-acid biosynthesis; L-histidine biosynthesis; L-histidine from 5-phospho-alpha-D-ribose 1-diphosphate: step 7/9.</text>
</comment>
<dbReference type="CDD" id="cd00609">
    <property type="entry name" value="AAT_like"/>
    <property type="match status" value="1"/>
</dbReference>
<dbReference type="Pfam" id="PF00155">
    <property type="entry name" value="Aminotran_1_2"/>
    <property type="match status" value="1"/>
</dbReference>
<dbReference type="EMBL" id="ASWJ01000004">
    <property type="protein sequence ID" value="EOW84334.1"/>
    <property type="molecule type" value="Genomic_DNA"/>
</dbReference>
<dbReference type="Gene3D" id="3.90.1150.10">
    <property type="entry name" value="Aspartate Aminotransferase, domain 1"/>
    <property type="match status" value="1"/>
</dbReference>
<evidence type="ECO:0000259" key="8">
    <source>
        <dbReference type="Pfam" id="PF00155"/>
    </source>
</evidence>
<dbReference type="PANTHER" id="PTHR43643">
    <property type="entry name" value="HISTIDINOL-PHOSPHATE AMINOTRANSFERASE 2"/>
    <property type="match status" value="1"/>
</dbReference>
<feature type="domain" description="Aminotransferase class I/classII large" evidence="8">
    <location>
        <begin position="24"/>
        <end position="343"/>
    </location>
</feature>
<dbReference type="STRING" id="1121865.OMW_00230"/>
<protein>
    <recommendedName>
        <fullName evidence="7">Histidinol-phosphate aminotransferase</fullName>
        <ecNumber evidence="7">2.6.1.9</ecNumber>
    </recommendedName>
    <alternativeName>
        <fullName evidence="7">Imidazole acetol-phosphate transaminase</fullName>
    </alternativeName>
</protein>
<keyword evidence="5 7" id="KW-0663">Pyridoxal phosphate</keyword>
<keyword evidence="10" id="KW-1185">Reference proteome</keyword>
<dbReference type="GO" id="GO:0000105">
    <property type="term" value="P:L-histidine biosynthetic process"/>
    <property type="evidence" value="ECO:0007669"/>
    <property type="project" value="UniProtKB-UniRule"/>
</dbReference>
<evidence type="ECO:0000256" key="1">
    <source>
        <dbReference type="ARBA" id="ARBA00001933"/>
    </source>
</evidence>
<evidence type="ECO:0000256" key="2">
    <source>
        <dbReference type="ARBA" id="ARBA00011738"/>
    </source>
</evidence>
<dbReference type="OrthoDB" id="9813612at2"/>
<evidence type="ECO:0000256" key="5">
    <source>
        <dbReference type="ARBA" id="ARBA00022898"/>
    </source>
</evidence>
<comment type="catalytic activity">
    <reaction evidence="7">
        <text>L-histidinol phosphate + 2-oxoglutarate = 3-(imidazol-4-yl)-2-oxopropyl phosphate + L-glutamate</text>
        <dbReference type="Rhea" id="RHEA:23744"/>
        <dbReference type="ChEBI" id="CHEBI:16810"/>
        <dbReference type="ChEBI" id="CHEBI:29985"/>
        <dbReference type="ChEBI" id="CHEBI:57766"/>
        <dbReference type="ChEBI" id="CHEBI:57980"/>
        <dbReference type="EC" id="2.6.1.9"/>
    </reaction>
</comment>
<dbReference type="InterPro" id="IPR015424">
    <property type="entry name" value="PyrdxlP-dep_Trfase"/>
</dbReference>
<dbReference type="NCBIfam" id="TIGR01141">
    <property type="entry name" value="hisC"/>
    <property type="match status" value="1"/>
</dbReference>
<dbReference type="Gene3D" id="3.40.640.10">
    <property type="entry name" value="Type I PLP-dependent aspartate aminotransferase-like (Major domain)"/>
    <property type="match status" value="1"/>
</dbReference>
<keyword evidence="7" id="KW-0028">Amino-acid biosynthesis</keyword>